<feature type="compositionally biased region" description="Pro residues" evidence="2">
    <location>
        <begin position="144"/>
        <end position="154"/>
    </location>
</feature>
<dbReference type="OrthoDB" id="2439595at2759"/>
<dbReference type="Proteomes" id="UP000242146">
    <property type="component" value="Unassembled WGS sequence"/>
</dbReference>
<feature type="compositionally biased region" description="Basic and acidic residues" evidence="2">
    <location>
        <begin position="55"/>
        <end position="64"/>
    </location>
</feature>
<evidence type="ECO:0000256" key="1">
    <source>
        <dbReference type="SAM" id="Coils"/>
    </source>
</evidence>
<organism evidence="3 4">
    <name type="scientific">Hesseltinella vesiculosa</name>
    <dbReference type="NCBI Taxonomy" id="101127"/>
    <lineage>
        <taxon>Eukaryota</taxon>
        <taxon>Fungi</taxon>
        <taxon>Fungi incertae sedis</taxon>
        <taxon>Mucoromycota</taxon>
        <taxon>Mucoromycotina</taxon>
        <taxon>Mucoromycetes</taxon>
        <taxon>Mucorales</taxon>
        <taxon>Cunninghamellaceae</taxon>
        <taxon>Hesseltinella</taxon>
    </lineage>
</organism>
<name>A0A1X2GG83_9FUNG</name>
<evidence type="ECO:0000313" key="4">
    <source>
        <dbReference type="Proteomes" id="UP000242146"/>
    </source>
</evidence>
<keyword evidence="4" id="KW-1185">Reference proteome</keyword>
<dbReference type="STRING" id="101127.A0A1X2GG83"/>
<accession>A0A1X2GG83</accession>
<feature type="compositionally biased region" description="Low complexity" evidence="2">
    <location>
        <begin position="1"/>
        <end position="15"/>
    </location>
</feature>
<reference evidence="3 4" key="1">
    <citation type="submission" date="2016-07" db="EMBL/GenBank/DDBJ databases">
        <title>Pervasive Adenine N6-methylation of Active Genes in Fungi.</title>
        <authorList>
            <consortium name="DOE Joint Genome Institute"/>
            <person name="Mondo S.J."/>
            <person name="Dannebaum R.O."/>
            <person name="Kuo R.C."/>
            <person name="Labutti K."/>
            <person name="Haridas S."/>
            <person name="Kuo A."/>
            <person name="Salamov A."/>
            <person name="Ahrendt S.R."/>
            <person name="Lipzen A."/>
            <person name="Sullivan W."/>
            <person name="Andreopoulos W.B."/>
            <person name="Clum A."/>
            <person name="Lindquist E."/>
            <person name="Daum C."/>
            <person name="Ramamoorthy G.K."/>
            <person name="Gryganskyi A."/>
            <person name="Culley D."/>
            <person name="Magnuson J.K."/>
            <person name="James T.Y."/>
            <person name="O'Malley M.A."/>
            <person name="Stajich J.E."/>
            <person name="Spatafora J.W."/>
            <person name="Visel A."/>
            <person name="Grigoriev I.V."/>
        </authorList>
    </citation>
    <scope>NUCLEOTIDE SEQUENCE [LARGE SCALE GENOMIC DNA]</scope>
    <source>
        <strain evidence="3 4">NRRL 3301</strain>
    </source>
</reference>
<dbReference type="EMBL" id="MCGT01000016">
    <property type="protein sequence ID" value="ORX53134.1"/>
    <property type="molecule type" value="Genomic_DNA"/>
</dbReference>
<feature type="region of interest" description="Disordered" evidence="2">
    <location>
        <begin position="112"/>
        <end position="155"/>
    </location>
</feature>
<dbReference type="AlphaFoldDB" id="A0A1X2GG83"/>
<feature type="compositionally biased region" description="Low complexity" evidence="2">
    <location>
        <begin position="112"/>
        <end position="136"/>
    </location>
</feature>
<keyword evidence="1" id="KW-0175">Coiled coil</keyword>
<evidence type="ECO:0000313" key="3">
    <source>
        <dbReference type="EMBL" id="ORX53134.1"/>
    </source>
</evidence>
<comment type="caution">
    <text evidence="3">The sequence shown here is derived from an EMBL/GenBank/DDBJ whole genome shotgun (WGS) entry which is preliminary data.</text>
</comment>
<feature type="compositionally biased region" description="Polar residues" evidence="2">
    <location>
        <begin position="21"/>
        <end position="39"/>
    </location>
</feature>
<evidence type="ECO:0000256" key="2">
    <source>
        <dbReference type="SAM" id="MobiDB-lite"/>
    </source>
</evidence>
<proteinExistence type="predicted"/>
<sequence length="467" mass="53512">MSDQYQSDYQYNQMSSPPPIQQTQPAPSKPMQRSKTVRNLGSAGSKVRGLFRKQQSKEKDDYRQSRQMSSHSDDHVLVDRPMSYPDLHMMERNFSSGSQRYSNLIQDIPNYNKNTNNTMTNSTTNTTLSSSTTASSMVSDAQPQPQPQQQPDVPPEAEDLRMQLEQLHLQILQARKNVQSEMEKREQLQSELDDARRQYQEKEQDYTQIEQSLFQLTRTVRATDDDLSTIRDSLKLLKYNVSRLILSLNKRADKDRAKAKFLARWPQLALVDDKGDLLEPSFVNLLTEKLIHDYLVQYVFQAPVYPGLEINDAYATLSQWFDQHDSGFSVRLRQQLAATIAKNTDTDLQSTIDTEKKRLSKLIYDELTDIYYPFLRENDAQVPEEKSYFAKVSDIVDKTFKLVVAIRGQEVVIHTLALEEGKQQLDEETMTDARGKTSGIVRFSVCPTFVGGDGDHGFLEKGKVVVI</sequence>
<gene>
    <name evidence="3" type="ORF">DM01DRAFT_1336329</name>
</gene>
<feature type="coiled-coil region" evidence="1">
    <location>
        <begin position="157"/>
        <end position="212"/>
    </location>
</feature>
<protein>
    <submittedName>
        <fullName evidence="3">Uncharacterized protein</fullName>
    </submittedName>
</protein>
<feature type="region of interest" description="Disordered" evidence="2">
    <location>
        <begin position="1"/>
        <end position="79"/>
    </location>
</feature>